<gene>
    <name evidence="3" type="ORF">DS079_11975</name>
</gene>
<feature type="domain" description="Activator of Hsp90 ATPase homologue 1/2-like C-terminal" evidence="2">
    <location>
        <begin position="32"/>
        <end position="154"/>
    </location>
</feature>
<name>A0A426SIL1_9MICO</name>
<dbReference type="SUPFAM" id="SSF55961">
    <property type="entry name" value="Bet v1-like"/>
    <property type="match status" value="1"/>
</dbReference>
<reference evidence="3 4" key="1">
    <citation type="submission" date="2018-07" db="EMBL/GenBank/DDBJ databases">
        <title>Brachybacteriurn paraconglorneratum KCTC 9916.</title>
        <authorList>
            <person name="Li Y."/>
        </authorList>
    </citation>
    <scope>NUCLEOTIDE SEQUENCE [LARGE SCALE GENOMIC DNA]</scope>
    <source>
        <strain evidence="3 4">KCTC 9916</strain>
    </source>
</reference>
<comment type="caution">
    <text evidence="3">The sequence shown here is derived from an EMBL/GenBank/DDBJ whole genome shotgun (WGS) entry which is preliminary data.</text>
</comment>
<dbReference type="AlphaFoldDB" id="A0A426SIL1"/>
<protein>
    <submittedName>
        <fullName evidence="3">ATPase</fullName>
    </submittedName>
</protein>
<dbReference type="InterPro" id="IPR023393">
    <property type="entry name" value="START-like_dom_sf"/>
</dbReference>
<evidence type="ECO:0000256" key="1">
    <source>
        <dbReference type="ARBA" id="ARBA00006817"/>
    </source>
</evidence>
<dbReference type="EMBL" id="QOCI01000009">
    <property type="protein sequence ID" value="RRR17997.1"/>
    <property type="molecule type" value="Genomic_DNA"/>
</dbReference>
<evidence type="ECO:0000313" key="4">
    <source>
        <dbReference type="Proteomes" id="UP000274327"/>
    </source>
</evidence>
<comment type="similarity">
    <text evidence="1">Belongs to the AHA1 family.</text>
</comment>
<proteinExistence type="inferred from homology"/>
<dbReference type="Gene3D" id="3.30.530.20">
    <property type="match status" value="1"/>
</dbReference>
<dbReference type="GeneID" id="78121738"/>
<evidence type="ECO:0000259" key="2">
    <source>
        <dbReference type="Pfam" id="PF08327"/>
    </source>
</evidence>
<accession>A0A426SIL1</accession>
<organism evidence="3 4">
    <name type="scientific">Brachybacterium paraconglomeratum</name>
    <dbReference type="NCBI Taxonomy" id="173362"/>
    <lineage>
        <taxon>Bacteria</taxon>
        <taxon>Bacillati</taxon>
        <taxon>Actinomycetota</taxon>
        <taxon>Actinomycetes</taxon>
        <taxon>Micrococcales</taxon>
        <taxon>Dermabacteraceae</taxon>
        <taxon>Brachybacterium</taxon>
    </lineage>
</organism>
<keyword evidence="4" id="KW-1185">Reference proteome</keyword>
<sequence length="217" mass="22951">MTPTPTAQLTAVTRTVTPAKNGNTVALSQTFDAAPEQLWEALTTAERLARWFGTASGDVVPGGRYELPEMETSGRLVEVEPPHRLLLTWEFGKSSSDLELLITAAGEGADGDGGGSILTLRHTVPADAHWATFGPAATGCGWDAALYALAQHLEDPGKDLMRRLGSFAGSPEGAEFTRATADAWYEAHVAGGADRKPARKASVRTAAAYLGEEIETE</sequence>
<dbReference type="Proteomes" id="UP000274327">
    <property type="component" value="Unassembled WGS sequence"/>
</dbReference>
<evidence type="ECO:0000313" key="3">
    <source>
        <dbReference type="EMBL" id="RRR17997.1"/>
    </source>
</evidence>
<dbReference type="InterPro" id="IPR013538">
    <property type="entry name" value="ASHA1/2-like_C"/>
</dbReference>
<dbReference type="RefSeq" id="WP_126988013.1">
    <property type="nucleotide sequence ID" value="NZ_ML133857.1"/>
</dbReference>
<dbReference type="Pfam" id="PF08327">
    <property type="entry name" value="AHSA1"/>
    <property type="match status" value="1"/>
</dbReference>